<keyword evidence="3" id="KW-0815">Transposition</keyword>
<dbReference type="Pfam" id="PF00665">
    <property type="entry name" value="rve"/>
    <property type="match status" value="1"/>
</dbReference>
<dbReference type="InterPro" id="IPR025246">
    <property type="entry name" value="IS30-like_HTH"/>
</dbReference>
<dbReference type="Gene3D" id="3.30.420.10">
    <property type="entry name" value="Ribonuclease H-like superfamily/Ribonuclease H"/>
    <property type="match status" value="1"/>
</dbReference>
<evidence type="ECO:0000256" key="2">
    <source>
        <dbReference type="ARBA" id="ARBA00006363"/>
    </source>
</evidence>
<dbReference type="PROSITE" id="PS01043">
    <property type="entry name" value="TRANSPOSASE_IS30"/>
    <property type="match status" value="1"/>
</dbReference>
<dbReference type="GO" id="GO:0003677">
    <property type="term" value="F:DNA binding"/>
    <property type="evidence" value="ECO:0007669"/>
    <property type="project" value="UniProtKB-KW"/>
</dbReference>
<comment type="similarity">
    <text evidence="2">Belongs to the transposase IS30 family.</text>
</comment>
<proteinExistence type="inferred from homology"/>
<dbReference type="Pfam" id="PF13936">
    <property type="entry name" value="HTH_38"/>
    <property type="match status" value="1"/>
</dbReference>
<keyword evidence="4" id="KW-0238">DNA-binding</keyword>
<dbReference type="InterPro" id="IPR053392">
    <property type="entry name" value="Transposase_IS30-like"/>
</dbReference>
<dbReference type="GO" id="GO:0006313">
    <property type="term" value="P:DNA transposition"/>
    <property type="evidence" value="ECO:0007669"/>
    <property type="project" value="InterPro"/>
</dbReference>
<evidence type="ECO:0000256" key="1">
    <source>
        <dbReference type="ARBA" id="ARBA00002190"/>
    </source>
</evidence>
<dbReference type="InterPro" id="IPR036397">
    <property type="entry name" value="RNaseH_sf"/>
</dbReference>
<organism evidence="7">
    <name type="scientific">Metalysinibacillus saudimassiliensis</name>
    <dbReference type="NCBI Taxonomy" id="1461583"/>
    <lineage>
        <taxon>Bacteria</taxon>
        <taxon>Bacillati</taxon>
        <taxon>Bacillota</taxon>
        <taxon>Bacilli</taxon>
        <taxon>Bacillales</taxon>
        <taxon>Caryophanaceae</taxon>
        <taxon>Metalysinibacillus</taxon>
    </lineage>
</organism>
<dbReference type="GO" id="GO:0005829">
    <property type="term" value="C:cytosol"/>
    <property type="evidence" value="ECO:0007669"/>
    <property type="project" value="TreeGrafter"/>
</dbReference>
<dbReference type="InterPro" id="IPR001598">
    <property type="entry name" value="Transposase_IS30_CS"/>
</dbReference>
<evidence type="ECO:0000313" key="7">
    <source>
        <dbReference type="EMBL" id="CEA03507.1"/>
    </source>
</evidence>
<keyword evidence="5" id="KW-0233">DNA recombination</keyword>
<sequence length="310" mass="36288">MSYYHLTIAERSKIEVLKGLGYSCRAIARHLNRSHTTISREVKRLNEWSAEKAQWHAAAQKKKCGARSKCTDELRDVIEEKLTATWSPEQIIGSLFQGKLSFKTIYRWLYSRKLRVTLQVLRQKGKRQTPRETRGRFNVGTSIQQRPKEIKTRETFGHWELDTVVSARGTKGCIATFAERKTRFYVGIQIPNRSAQSMRWAIEQLLSRYPRQCFQTFTTDRGKEFSCYTELEKQYGIPFYFADPYAPWQRGTNENSNGLLREFFPKRMDLGQLTSSKIEKALSLINNRPRKCLDWNTAQDSFDYEVVQLI</sequence>
<evidence type="ECO:0000259" key="6">
    <source>
        <dbReference type="PROSITE" id="PS50994"/>
    </source>
</evidence>
<dbReference type="InterPro" id="IPR009057">
    <property type="entry name" value="Homeodomain-like_sf"/>
</dbReference>
<evidence type="ECO:0000256" key="5">
    <source>
        <dbReference type="ARBA" id="ARBA00023172"/>
    </source>
</evidence>
<dbReference type="HOGENOM" id="CLU_035706_0_2_9"/>
<dbReference type="PROSITE" id="PS50994">
    <property type="entry name" value="INTEGRASE"/>
    <property type="match status" value="1"/>
</dbReference>
<evidence type="ECO:0000256" key="4">
    <source>
        <dbReference type="ARBA" id="ARBA00023125"/>
    </source>
</evidence>
<dbReference type="GO" id="GO:0004803">
    <property type="term" value="F:transposase activity"/>
    <property type="evidence" value="ECO:0007669"/>
    <property type="project" value="InterPro"/>
</dbReference>
<reference evidence="7" key="1">
    <citation type="submission" date="2014-07" db="EMBL/GenBank/DDBJ databases">
        <authorList>
            <person name="Urmite Genomes Urmite Genomes"/>
        </authorList>
    </citation>
    <scope>NUCLEOTIDE SEQUENCE</scope>
    <source>
        <strain evidence="7">13S34_air</strain>
    </source>
</reference>
<dbReference type="GO" id="GO:0015074">
    <property type="term" value="P:DNA integration"/>
    <property type="evidence" value="ECO:0007669"/>
    <property type="project" value="InterPro"/>
</dbReference>
<accession>A0A078MDI3</accession>
<comment type="function">
    <text evidence="1">Required for the transposition of the insertion element.</text>
</comment>
<evidence type="ECO:0000256" key="3">
    <source>
        <dbReference type="ARBA" id="ARBA00022578"/>
    </source>
</evidence>
<dbReference type="InterPro" id="IPR051917">
    <property type="entry name" value="Transposase-Integrase"/>
</dbReference>
<dbReference type="InterPro" id="IPR001584">
    <property type="entry name" value="Integrase_cat-core"/>
</dbReference>
<dbReference type="PANTHER" id="PTHR10948">
    <property type="entry name" value="TRANSPOSASE"/>
    <property type="match status" value="1"/>
</dbReference>
<dbReference type="EMBL" id="LN483075">
    <property type="protein sequence ID" value="CEA03507.1"/>
    <property type="molecule type" value="Genomic_DNA"/>
</dbReference>
<dbReference type="InterPro" id="IPR012337">
    <property type="entry name" value="RNaseH-like_sf"/>
</dbReference>
<dbReference type="PANTHER" id="PTHR10948:SF23">
    <property type="entry name" value="TRANSPOSASE INSI FOR INSERTION SEQUENCE ELEMENT IS30A-RELATED"/>
    <property type="match status" value="1"/>
</dbReference>
<name>A0A078MDI3_9BACL</name>
<dbReference type="AlphaFoldDB" id="A0A078MDI3"/>
<dbReference type="PATRIC" id="fig|1461583.4.peg.1529"/>
<protein>
    <submittedName>
        <fullName evidence="7">Integrase core domain protein</fullName>
    </submittedName>
</protein>
<feature type="domain" description="Integrase catalytic" evidence="6">
    <location>
        <begin position="143"/>
        <end position="306"/>
    </location>
</feature>
<gene>
    <name evidence="7" type="ORF">BN1050_01590</name>
</gene>
<dbReference type="Gene3D" id="1.10.10.60">
    <property type="entry name" value="Homeodomain-like"/>
    <property type="match status" value="1"/>
</dbReference>
<dbReference type="SUPFAM" id="SSF53098">
    <property type="entry name" value="Ribonuclease H-like"/>
    <property type="match status" value="1"/>
</dbReference>
<dbReference type="NCBIfam" id="NF033563">
    <property type="entry name" value="transpos_IS30"/>
    <property type="match status" value="1"/>
</dbReference>
<dbReference type="SUPFAM" id="SSF46689">
    <property type="entry name" value="Homeodomain-like"/>
    <property type="match status" value="1"/>
</dbReference>